<dbReference type="Gene3D" id="3.10.20.90">
    <property type="entry name" value="Phosphatidylinositol 3-kinase Catalytic Subunit, Chain A, domain 1"/>
    <property type="match status" value="1"/>
</dbReference>
<reference evidence="2 3" key="1">
    <citation type="journal article" date="2008" name="Nature">
        <title>The Phaeodactylum genome reveals the evolutionary history of diatom genomes.</title>
        <authorList>
            <person name="Bowler C."/>
            <person name="Allen A.E."/>
            <person name="Badger J.H."/>
            <person name="Grimwood J."/>
            <person name="Jabbari K."/>
            <person name="Kuo A."/>
            <person name="Maheswari U."/>
            <person name="Martens C."/>
            <person name="Maumus F."/>
            <person name="Otillar R.P."/>
            <person name="Rayko E."/>
            <person name="Salamov A."/>
            <person name="Vandepoele K."/>
            <person name="Beszteri B."/>
            <person name="Gruber A."/>
            <person name="Heijde M."/>
            <person name="Katinka M."/>
            <person name="Mock T."/>
            <person name="Valentin K."/>
            <person name="Verret F."/>
            <person name="Berges J.A."/>
            <person name="Brownlee C."/>
            <person name="Cadoret J.P."/>
            <person name="Chiovitti A."/>
            <person name="Choi C.J."/>
            <person name="Coesel S."/>
            <person name="De Martino A."/>
            <person name="Detter J.C."/>
            <person name="Durkin C."/>
            <person name="Falciatore A."/>
            <person name="Fournet J."/>
            <person name="Haruta M."/>
            <person name="Huysman M.J."/>
            <person name="Jenkins B.D."/>
            <person name="Jiroutova K."/>
            <person name="Jorgensen R.E."/>
            <person name="Joubert Y."/>
            <person name="Kaplan A."/>
            <person name="Kroger N."/>
            <person name="Kroth P.G."/>
            <person name="La Roche J."/>
            <person name="Lindquist E."/>
            <person name="Lommer M."/>
            <person name="Martin-Jezequel V."/>
            <person name="Lopez P.J."/>
            <person name="Lucas S."/>
            <person name="Mangogna M."/>
            <person name="McGinnis K."/>
            <person name="Medlin L.K."/>
            <person name="Montsant A."/>
            <person name="Oudot-Le Secq M.P."/>
            <person name="Napoli C."/>
            <person name="Obornik M."/>
            <person name="Parker M.S."/>
            <person name="Petit J.L."/>
            <person name="Porcel B.M."/>
            <person name="Poulsen N."/>
            <person name="Robison M."/>
            <person name="Rychlewski L."/>
            <person name="Rynearson T.A."/>
            <person name="Schmutz J."/>
            <person name="Shapiro H."/>
            <person name="Siaut M."/>
            <person name="Stanley M."/>
            <person name="Sussman M.R."/>
            <person name="Taylor A.R."/>
            <person name="Vardi A."/>
            <person name="von Dassow P."/>
            <person name="Vyverman W."/>
            <person name="Willis A."/>
            <person name="Wyrwicz L.S."/>
            <person name="Rokhsar D.S."/>
            <person name="Weissenbach J."/>
            <person name="Armbrust E.V."/>
            <person name="Green B.R."/>
            <person name="Van de Peer Y."/>
            <person name="Grigoriev I.V."/>
        </authorList>
    </citation>
    <scope>NUCLEOTIDE SEQUENCE [LARGE SCALE GENOMIC DNA]</scope>
    <source>
        <strain evidence="2 3">CCAP 1055/1</strain>
    </source>
</reference>
<evidence type="ECO:0000313" key="2">
    <source>
        <dbReference type="EMBL" id="EEC43783.1"/>
    </source>
</evidence>
<dbReference type="eggNOG" id="KOG3348">
    <property type="taxonomic scope" value="Eukaryota"/>
</dbReference>
<dbReference type="EMBL" id="CM000627">
    <property type="protein sequence ID" value="EEC43783.1"/>
    <property type="molecule type" value="Genomic_DNA"/>
</dbReference>
<dbReference type="PANTHER" id="PTHR12735:SF27">
    <property type="entry name" value="BOLA-LIKE PROTEIN 2"/>
    <property type="match status" value="1"/>
</dbReference>
<dbReference type="AlphaFoldDB" id="B7GC12"/>
<comment type="similarity">
    <text evidence="1">Belongs to the BolA/IbaG family.</text>
</comment>
<organism evidence="2 3">
    <name type="scientific">Phaeodactylum tricornutum (strain CCAP 1055/1)</name>
    <dbReference type="NCBI Taxonomy" id="556484"/>
    <lineage>
        <taxon>Eukaryota</taxon>
        <taxon>Sar</taxon>
        <taxon>Stramenopiles</taxon>
        <taxon>Ochrophyta</taxon>
        <taxon>Bacillariophyta</taxon>
        <taxon>Bacillariophyceae</taxon>
        <taxon>Bacillariophycidae</taxon>
        <taxon>Naviculales</taxon>
        <taxon>Phaeodactylaceae</taxon>
        <taxon>Phaeodactylum</taxon>
    </lineage>
</organism>
<gene>
    <name evidence="2" type="ORF">PHATRDRAFT_30667</name>
</gene>
<protein>
    <recommendedName>
        <fullName evidence="4">BolA-like protein</fullName>
    </recommendedName>
</protein>
<dbReference type="InterPro" id="IPR002634">
    <property type="entry name" value="BolA"/>
</dbReference>
<dbReference type="STRING" id="556484.B7GC12"/>
<dbReference type="GO" id="GO:0005829">
    <property type="term" value="C:cytosol"/>
    <property type="evidence" value="ECO:0007669"/>
    <property type="project" value="TreeGrafter"/>
</dbReference>
<dbReference type="GeneID" id="7198570"/>
<dbReference type="PaxDb" id="2850-Phatr30667"/>
<keyword evidence="3" id="KW-1185">Reference proteome</keyword>
<dbReference type="KEGG" id="pti:PHATRDRAFT_30667"/>
<reference evidence="3" key="2">
    <citation type="submission" date="2008-08" db="EMBL/GenBank/DDBJ databases">
        <authorList>
            <consortium name="Diatom Consortium"/>
            <person name="Grigoriev I."/>
            <person name="Grimwood J."/>
            <person name="Kuo A."/>
            <person name="Otillar R.P."/>
            <person name="Salamov A."/>
            <person name="Detter J.C."/>
            <person name="Lindquist E."/>
            <person name="Shapiro H."/>
            <person name="Lucas S."/>
            <person name="Glavina del Rio T."/>
            <person name="Pitluck S."/>
            <person name="Rokhsar D."/>
            <person name="Bowler C."/>
        </authorList>
    </citation>
    <scope>GENOME REANNOTATION</scope>
    <source>
        <strain evidence="3">CCAP 1055/1</strain>
    </source>
</reference>
<dbReference type="FunCoup" id="B7GC12">
    <property type="interactions" value="84"/>
</dbReference>
<dbReference type="InParanoid" id="B7GC12"/>
<accession>B7GC12</accession>
<dbReference type="GO" id="GO:0051604">
    <property type="term" value="P:protein maturation"/>
    <property type="evidence" value="ECO:0007669"/>
    <property type="project" value="InterPro"/>
</dbReference>
<evidence type="ECO:0000256" key="1">
    <source>
        <dbReference type="RuleBase" id="RU003860"/>
    </source>
</evidence>
<sequence length="90" mass="10034">MGIAEDVKEKILISLPGTTEVHVHDFSDDVCNGAKLKLIVVSDSFRGKPPLQRHRLVNDCVAVHMPQIHALTIKTWTPAQYESKKSVQES</sequence>
<dbReference type="InterPro" id="IPR045115">
    <property type="entry name" value="BOL2"/>
</dbReference>
<dbReference type="GO" id="GO:0006879">
    <property type="term" value="P:intracellular iron ion homeostasis"/>
    <property type="evidence" value="ECO:0007669"/>
    <property type="project" value="InterPro"/>
</dbReference>
<dbReference type="PANTHER" id="PTHR12735">
    <property type="entry name" value="BOLA-LIKE PROTEIN-RELATED"/>
    <property type="match status" value="1"/>
</dbReference>
<dbReference type="RefSeq" id="XP_002184724.1">
    <property type="nucleotide sequence ID" value="XM_002184688.1"/>
</dbReference>
<dbReference type="InterPro" id="IPR036065">
    <property type="entry name" value="BolA-like_sf"/>
</dbReference>
<dbReference type="PIRSF" id="PIRSF003113">
    <property type="entry name" value="BolA"/>
    <property type="match status" value="1"/>
</dbReference>
<dbReference type="Proteomes" id="UP000000759">
    <property type="component" value="Chromosome 25"/>
</dbReference>
<dbReference type="GO" id="GO:0005634">
    <property type="term" value="C:nucleus"/>
    <property type="evidence" value="ECO:0007669"/>
    <property type="project" value="TreeGrafter"/>
</dbReference>
<evidence type="ECO:0008006" key="4">
    <source>
        <dbReference type="Google" id="ProtNLM"/>
    </source>
</evidence>
<dbReference type="HOGENOM" id="CLU_2089525_0_0_1"/>
<evidence type="ECO:0000313" key="3">
    <source>
        <dbReference type="Proteomes" id="UP000000759"/>
    </source>
</evidence>
<proteinExistence type="inferred from homology"/>
<dbReference type="GO" id="GO:0051537">
    <property type="term" value="F:2 iron, 2 sulfur cluster binding"/>
    <property type="evidence" value="ECO:0007669"/>
    <property type="project" value="InterPro"/>
</dbReference>
<name>B7GC12_PHATC</name>
<dbReference type="SUPFAM" id="SSF82657">
    <property type="entry name" value="BolA-like"/>
    <property type="match status" value="1"/>
</dbReference>
<dbReference type="Pfam" id="PF01722">
    <property type="entry name" value="BolA"/>
    <property type="match status" value="1"/>
</dbReference>
<dbReference type="OrthoDB" id="4983at2759"/>